<accession>A0A1W7GKP8</accession>
<name>A0A1W7GKP8_9CAUD</name>
<reference evidence="2 3" key="1">
    <citation type="submission" date="2016-07" db="EMBL/GenBank/DDBJ databases">
        <title>Characterization of three bacteriophages infecting bacteria isolated from shrimp culture pond water.</title>
        <authorList>
            <person name="Khoa H.V."/>
        </authorList>
    </citation>
    <scope>NUCLEOTIDE SEQUENCE [LARGE SCALE GENOMIC DNA]</scope>
</reference>
<keyword evidence="1" id="KW-0812">Transmembrane</keyword>
<sequence length="207" mass="23916">MMVASFNSILYALDSNTTNLNLIIFGTIGFILSLFNGSLIVGRKLTERIKMYKIGSLLFGVASVISIAFVYLINTTFLITLTLFIIHQVYTYKAFLVRIPDYFRDFVDGDSYLNDVNASEVLSQLSEMIYPNNCNVNIIVEDMTDYEKDSLKQFIQKVCEDSFSEVFYEIIFNDDESYTLTLDFESEIQFREYISKFKTIINTYDAQ</sequence>
<organism evidence="2 3">
    <name type="scientific">Tenacibaculum phage pT24</name>
    <dbReference type="NCBI Taxonomy" id="1880590"/>
    <lineage>
        <taxon>Viruses</taxon>
        <taxon>Duplodnaviria</taxon>
        <taxon>Heunggongvirae</taxon>
        <taxon>Uroviricota</taxon>
        <taxon>Caudoviricetes</taxon>
        <taxon>Kungbxnavirus</taxon>
        <taxon>Kungbxnavirus pT24</taxon>
    </lineage>
</organism>
<evidence type="ECO:0000256" key="1">
    <source>
        <dbReference type="SAM" id="Phobius"/>
    </source>
</evidence>
<feature type="transmembrane region" description="Helical" evidence="1">
    <location>
        <begin position="20"/>
        <end position="42"/>
    </location>
</feature>
<feature type="transmembrane region" description="Helical" evidence="1">
    <location>
        <begin position="54"/>
        <end position="72"/>
    </location>
</feature>
<evidence type="ECO:0000313" key="3">
    <source>
        <dbReference type="Proteomes" id="UP000224877"/>
    </source>
</evidence>
<keyword evidence="3" id="KW-1185">Reference proteome</keyword>
<dbReference type="EMBL" id="LC168164">
    <property type="protein sequence ID" value="BAX25546.1"/>
    <property type="molecule type" value="Genomic_DNA"/>
</dbReference>
<gene>
    <name evidence="2" type="ORF">BPT24_005</name>
</gene>
<dbReference type="Proteomes" id="UP000224877">
    <property type="component" value="Segment"/>
</dbReference>
<proteinExistence type="predicted"/>
<protein>
    <submittedName>
        <fullName evidence="2">Uncharacterized protein</fullName>
    </submittedName>
</protein>
<evidence type="ECO:0000313" key="2">
    <source>
        <dbReference type="EMBL" id="BAX25546.1"/>
    </source>
</evidence>
<keyword evidence="1" id="KW-1133">Transmembrane helix</keyword>
<keyword evidence="1" id="KW-0472">Membrane</keyword>